<evidence type="ECO:0000313" key="2">
    <source>
        <dbReference type="EMBL" id="KAL0483696.1"/>
    </source>
</evidence>
<feature type="signal peptide" evidence="1">
    <location>
        <begin position="1"/>
        <end position="17"/>
    </location>
</feature>
<gene>
    <name evidence="2" type="ORF">AKO1_002746</name>
</gene>
<feature type="chain" id="PRO_5043777869" evidence="1">
    <location>
        <begin position="18"/>
        <end position="304"/>
    </location>
</feature>
<feature type="non-terminal residue" evidence="2">
    <location>
        <position position="304"/>
    </location>
</feature>
<organism evidence="2 3">
    <name type="scientific">Acrasis kona</name>
    <dbReference type="NCBI Taxonomy" id="1008807"/>
    <lineage>
        <taxon>Eukaryota</taxon>
        <taxon>Discoba</taxon>
        <taxon>Heterolobosea</taxon>
        <taxon>Tetramitia</taxon>
        <taxon>Eutetramitia</taxon>
        <taxon>Acrasidae</taxon>
        <taxon>Acrasis</taxon>
    </lineage>
</organism>
<name>A0AAW2Z4K8_9EUKA</name>
<keyword evidence="1" id="KW-0732">Signal</keyword>
<evidence type="ECO:0000313" key="3">
    <source>
        <dbReference type="Proteomes" id="UP001431209"/>
    </source>
</evidence>
<accession>A0AAW2Z4K8</accession>
<keyword evidence="3" id="KW-1185">Reference proteome</keyword>
<dbReference type="AlphaFoldDB" id="A0AAW2Z4K8"/>
<sequence length="304" mass="34256">MKATFFFLLFALHLVHSEIVVIAGGDTLYRNISIAPNIKVDWIISNFSNIDKFYIKLNEKPTESSFDWNFSSGSRMNLYPTNTTRQVFFMMSTKQSAPTQSYNITTVFTSQQVLALDVDKPHSLEITQDTIVLIKVPQGSPSSFYLTTRTFKGPVYLPPDLIMIGKGDTYDSDVNIKTTDPTYSNVNVGDLSGGEWYFGILKKYDSPSTIDMMVSTKPPLLPYQGQIALPQPNKDKYTLLVPIKSYSENKLTVYQDYISDFKGANVYFQDEAEPVEWKQKLITASLNLPISAIDTNITIHVSSL</sequence>
<dbReference type="Proteomes" id="UP001431209">
    <property type="component" value="Unassembled WGS sequence"/>
</dbReference>
<dbReference type="EMBL" id="JAOPGA020000977">
    <property type="protein sequence ID" value="KAL0483696.1"/>
    <property type="molecule type" value="Genomic_DNA"/>
</dbReference>
<evidence type="ECO:0000256" key="1">
    <source>
        <dbReference type="SAM" id="SignalP"/>
    </source>
</evidence>
<comment type="caution">
    <text evidence="2">The sequence shown here is derived from an EMBL/GenBank/DDBJ whole genome shotgun (WGS) entry which is preliminary data.</text>
</comment>
<protein>
    <submittedName>
        <fullName evidence="2">Uncharacterized protein</fullName>
    </submittedName>
</protein>
<reference evidence="2 3" key="1">
    <citation type="submission" date="2024-03" db="EMBL/GenBank/DDBJ databases">
        <title>The Acrasis kona genome and developmental transcriptomes reveal deep origins of eukaryotic multicellular pathways.</title>
        <authorList>
            <person name="Sheikh S."/>
            <person name="Fu C.-J."/>
            <person name="Brown M.W."/>
            <person name="Baldauf S.L."/>
        </authorList>
    </citation>
    <scope>NUCLEOTIDE SEQUENCE [LARGE SCALE GENOMIC DNA]</scope>
    <source>
        <strain evidence="2 3">ATCC MYA-3509</strain>
    </source>
</reference>
<proteinExistence type="predicted"/>